<dbReference type="AlphaFoldDB" id="A0A1B6GX11"/>
<dbReference type="Pfam" id="PF13843">
    <property type="entry name" value="DDE_Tnp_1_7"/>
    <property type="match status" value="1"/>
</dbReference>
<feature type="domain" description="PiggyBac transposable element-derived protein" evidence="1">
    <location>
        <begin position="19"/>
        <end position="83"/>
    </location>
</feature>
<sequence length="132" mass="15485">MGESKLFKQVKVSRKTDMCKRSDRKEKKFVEIPCPGAIQLYNQSMWGVDKLDFLITIYRTFIRSKKWTLRMIYHSIDLAVTNSLLECVKDATVLGVPKSQRLDLIHFRQHVFEALIRCNTVRGKKRGRPVKK</sequence>
<proteinExistence type="predicted"/>
<evidence type="ECO:0000313" key="2">
    <source>
        <dbReference type="EMBL" id="JAS66967.1"/>
    </source>
</evidence>
<evidence type="ECO:0000259" key="1">
    <source>
        <dbReference type="Pfam" id="PF13843"/>
    </source>
</evidence>
<name>A0A1B6GX11_9HEMI</name>
<accession>A0A1B6GX11</accession>
<gene>
    <name evidence="2" type="ORF">g.26229</name>
</gene>
<organism evidence="2">
    <name type="scientific">Cuerna arida</name>
    <dbReference type="NCBI Taxonomy" id="1464854"/>
    <lineage>
        <taxon>Eukaryota</taxon>
        <taxon>Metazoa</taxon>
        <taxon>Ecdysozoa</taxon>
        <taxon>Arthropoda</taxon>
        <taxon>Hexapoda</taxon>
        <taxon>Insecta</taxon>
        <taxon>Pterygota</taxon>
        <taxon>Neoptera</taxon>
        <taxon>Paraneoptera</taxon>
        <taxon>Hemiptera</taxon>
        <taxon>Auchenorrhyncha</taxon>
        <taxon>Membracoidea</taxon>
        <taxon>Cicadellidae</taxon>
        <taxon>Cicadellinae</taxon>
        <taxon>Proconiini</taxon>
        <taxon>Cuerna</taxon>
    </lineage>
</organism>
<dbReference type="InterPro" id="IPR029526">
    <property type="entry name" value="PGBD"/>
</dbReference>
<dbReference type="PANTHER" id="PTHR47272">
    <property type="entry name" value="DDE_TNP_1_7 DOMAIN-CONTAINING PROTEIN"/>
    <property type="match status" value="1"/>
</dbReference>
<dbReference type="EMBL" id="GECZ01002802">
    <property type="protein sequence ID" value="JAS66967.1"/>
    <property type="molecule type" value="Transcribed_RNA"/>
</dbReference>
<protein>
    <recommendedName>
        <fullName evidence="1">PiggyBac transposable element-derived protein domain-containing protein</fullName>
    </recommendedName>
</protein>
<reference evidence="2" key="1">
    <citation type="submission" date="2015-11" db="EMBL/GenBank/DDBJ databases">
        <title>De novo transcriptome assembly of four potential Pierce s Disease insect vectors from Arizona vineyards.</title>
        <authorList>
            <person name="Tassone E.E."/>
        </authorList>
    </citation>
    <scope>NUCLEOTIDE SEQUENCE</scope>
</reference>